<keyword evidence="2" id="KW-1185">Reference proteome</keyword>
<comment type="caution">
    <text evidence="1">The sequence shown here is derived from an EMBL/GenBank/DDBJ whole genome shotgun (WGS) entry which is preliminary data.</text>
</comment>
<feature type="non-terminal residue" evidence="1">
    <location>
        <position position="1"/>
    </location>
</feature>
<gene>
    <name evidence="1" type="ORF">H4R21_000308</name>
</gene>
<sequence>ALDACCRAVAAAEAERATAESDVALLLRVLRDLRDGYNKNYHDLAVKAAVEALGDAEKVHGQDARAAAEARASVDFAALALRVAEAQAQLDQLAPATADAADGDGGLADARAAFWDAQTQHNTAKGKVAATAALLETADLGPRDMYLAVKGDCVELDAGEFKYQVCLLDRASQTGNLDVQRVSLGTFEGFGADHTVHRYTHGTRCWNGPERSLTASFVCGTDIKILAVSEPEKCEYHAKMTGPFACALPGEESAAAADDAADDADSAADAADNHRAHDEL</sequence>
<evidence type="ECO:0000313" key="2">
    <source>
        <dbReference type="Proteomes" id="UP001140087"/>
    </source>
</evidence>
<protein>
    <submittedName>
        <fullName evidence="1">Uncharacterized protein</fullName>
    </submittedName>
</protein>
<accession>A0ACC1LHI3</accession>
<dbReference type="EMBL" id="JANBUN010000028">
    <property type="protein sequence ID" value="KAJ2807876.1"/>
    <property type="molecule type" value="Genomic_DNA"/>
</dbReference>
<organism evidence="1 2">
    <name type="scientific">Coemansia helicoidea</name>
    <dbReference type="NCBI Taxonomy" id="1286919"/>
    <lineage>
        <taxon>Eukaryota</taxon>
        <taxon>Fungi</taxon>
        <taxon>Fungi incertae sedis</taxon>
        <taxon>Zoopagomycota</taxon>
        <taxon>Kickxellomycotina</taxon>
        <taxon>Kickxellomycetes</taxon>
        <taxon>Kickxellales</taxon>
        <taxon>Kickxellaceae</taxon>
        <taxon>Coemansia</taxon>
    </lineage>
</organism>
<evidence type="ECO:0000313" key="1">
    <source>
        <dbReference type="EMBL" id="KAJ2807876.1"/>
    </source>
</evidence>
<proteinExistence type="predicted"/>
<reference evidence="1" key="1">
    <citation type="submission" date="2022-07" db="EMBL/GenBank/DDBJ databases">
        <title>Phylogenomic reconstructions and comparative analyses of Kickxellomycotina fungi.</title>
        <authorList>
            <person name="Reynolds N.K."/>
            <person name="Stajich J.E."/>
            <person name="Barry K."/>
            <person name="Grigoriev I.V."/>
            <person name="Crous P."/>
            <person name="Smith M.E."/>
        </authorList>
    </citation>
    <scope>NUCLEOTIDE SEQUENCE</scope>
    <source>
        <strain evidence="1">BCRC 34780</strain>
    </source>
</reference>
<name>A0ACC1LHI3_9FUNG</name>
<dbReference type="Proteomes" id="UP001140087">
    <property type="component" value="Unassembled WGS sequence"/>
</dbReference>